<dbReference type="GO" id="GO:0004300">
    <property type="term" value="F:enoyl-CoA hydratase activity"/>
    <property type="evidence" value="ECO:0007669"/>
    <property type="project" value="TreeGrafter"/>
</dbReference>
<dbReference type="RefSeq" id="WP_062290052.1">
    <property type="nucleotide sequence ID" value="NZ_CP013200.1"/>
</dbReference>
<evidence type="ECO:0000256" key="4">
    <source>
        <dbReference type="ARBA" id="ARBA00009463"/>
    </source>
</evidence>
<dbReference type="FunFam" id="3.40.50.720:FF:000009">
    <property type="entry name" value="Fatty oxidation complex, alpha subunit"/>
    <property type="match status" value="1"/>
</dbReference>
<dbReference type="PANTHER" id="PTHR43612:SF3">
    <property type="entry name" value="TRIFUNCTIONAL ENZYME SUBUNIT ALPHA, MITOCHONDRIAL"/>
    <property type="match status" value="1"/>
</dbReference>
<dbReference type="AlphaFoldDB" id="A0A0S2M0R3"/>
<accession>A0A0S2M0R3</accession>
<evidence type="ECO:0000256" key="6">
    <source>
        <dbReference type="ARBA" id="ARBA00022963"/>
    </source>
</evidence>
<comment type="catalytic activity">
    <reaction evidence="12">
        <text>a (3S)-3-hydroxyacyl-CoA + NAD(+) = a 3-oxoacyl-CoA + NADH + H(+)</text>
        <dbReference type="Rhea" id="RHEA:22432"/>
        <dbReference type="ChEBI" id="CHEBI:15378"/>
        <dbReference type="ChEBI" id="CHEBI:57318"/>
        <dbReference type="ChEBI" id="CHEBI:57540"/>
        <dbReference type="ChEBI" id="CHEBI:57945"/>
        <dbReference type="ChEBI" id="CHEBI:90726"/>
        <dbReference type="EC" id="1.1.1.35"/>
    </reaction>
</comment>
<dbReference type="Proteomes" id="UP000059574">
    <property type="component" value="Chromosome"/>
</dbReference>
<evidence type="ECO:0000313" key="15">
    <source>
        <dbReference type="EMBL" id="ALO67365.1"/>
    </source>
</evidence>
<dbReference type="GO" id="GO:0006635">
    <property type="term" value="P:fatty acid beta-oxidation"/>
    <property type="evidence" value="ECO:0007669"/>
    <property type="project" value="UniProtKB-UniPathway"/>
</dbReference>
<dbReference type="Pfam" id="PF00378">
    <property type="entry name" value="ECH_1"/>
    <property type="match status" value="1"/>
</dbReference>
<reference evidence="15 16" key="2">
    <citation type="journal article" date="2016" name="J. Biotechnol.">
        <title>Complete genome sequence of Arthrobacter alpinus ERGS4:06, a yellow pigmented bacterium tolerant to cold and radiations isolated from Sikkim Himalaya.</title>
        <authorList>
            <person name="Kumar R."/>
            <person name="Singh D."/>
            <person name="Swarnkar M.K."/>
            <person name="Singh A.K."/>
            <person name="Kumar S."/>
        </authorList>
    </citation>
    <scope>NUCLEOTIDE SEQUENCE [LARGE SCALE GENOMIC DNA]</scope>
    <source>
        <strain evidence="15 16">ERGS4:06</strain>
    </source>
</reference>
<dbReference type="PANTHER" id="PTHR43612">
    <property type="entry name" value="TRIFUNCTIONAL ENZYME SUBUNIT ALPHA"/>
    <property type="match status" value="1"/>
</dbReference>
<dbReference type="InterPro" id="IPR013328">
    <property type="entry name" value="6PGD_dom2"/>
</dbReference>
<protein>
    <submittedName>
        <fullName evidence="15">3-hydroxyacyl-CoA dehydrogenase</fullName>
    </submittedName>
</protein>
<dbReference type="UniPathway" id="UPA00659"/>
<dbReference type="InterPro" id="IPR006176">
    <property type="entry name" value="3-OHacyl-CoA_DH_NAD-bd"/>
</dbReference>
<dbReference type="EMBL" id="CP013200">
    <property type="protein sequence ID" value="ALO67365.1"/>
    <property type="molecule type" value="Genomic_DNA"/>
</dbReference>
<dbReference type="SUPFAM" id="SSF48179">
    <property type="entry name" value="6-phosphogluconate dehydrogenase C-terminal domain-like"/>
    <property type="match status" value="2"/>
</dbReference>
<dbReference type="Pfam" id="PF02737">
    <property type="entry name" value="3HCDH_N"/>
    <property type="match status" value="1"/>
</dbReference>
<dbReference type="InterPro" id="IPR006108">
    <property type="entry name" value="3HC_DH_C"/>
</dbReference>
<keyword evidence="7" id="KW-0560">Oxidoreductase</keyword>
<evidence type="ECO:0000256" key="2">
    <source>
        <dbReference type="ARBA" id="ARBA00005086"/>
    </source>
</evidence>
<keyword evidence="9" id="KW-0443">Lipid metabolism</keyword>
<dbReference type="GO" id="GO:0016509">
    <property type="term" value="F:long-chain (3S)-3-hydroxyacyl-CoA dehydrogenase (NAD+) activity"/>
    <property type="evidence" value="ECO:0007669"/>
    <property type="project" value="TreeGrafter"/>
</dbReference>
<evidence type="ECO:0000256" key="7">
    <source>
        <dbReference type="ARBA" id="ARBA00023002"/>
    </source>
</evidence>
<dbReference type="SUPFAM" id="SSF51735">
    <property type="entry name" value="NAD(P)-binding Rossmann-fold domains"/>
    <property type="match status" value="1"/>
</dbReference>
<comment type="pathway">
    <text evidence="1">Lipid metabolism; fatty acid beta-oxidation.</text>
</comment>
<proteinExistence type="inferred from homology"/>
<evidence type="ECO:0000256" key="12">
    <source>
        <dbReference type="ARBA" id="ARBA00049556"/>
    </source>
</evidence>
<reference evidence="16" key="1">
    <citation type="submission" date="2015-11" db="EMBL/GenBank/DDBJ databases">
        <authorList>
            <person name="Kumar R."/>
            <person name="Singh D."/>
            <person name="Swarnkar M.K."/>
            <person name="Singh A.K."/>
            <person name="Kumar S."/>
        </authorList>
    </citation>
    <scope>NUCLEOTIDE SEQUENCE [LARGE SCALE GENOMIC DNA]</scope>
    <source>
        <strain evidence="16">ERGS4:06</strain>
    </source>
</reference>
<dbReference type="GO" id="GO:0070403">
    <property type="term" value="F:NAD+ binding"/>
    <property type="evidence" value="ECO:0007669"/>
    <property type="project" value="InterPro"/>
</dbReference>
<dbReference type="Pfam" id="PF00725">
    <property type="entry name" value="3HCDH"/>
    <property type="match status" value="1"/>
</dbReference>
<comment type="similarity">
    <text evidence="3">In the central section; belongs to the 3-hydroxyacyl-CoA dehydrogenase family.</text>
</comment>
<evidence type="ECO:0000256" key="8">
    <source>
        <dbReference type="ARBA" id="ARBA00023027"/>
    </source>
</evidence>
<evidence type="ECO:0000313" key="16">
    <source>
        <dbReference type="Proteomes" id="UP000059574"/>
    </source>
</evidence>
<evidence type="ECO:0000256" key="10">
    <source>
        <dbReference type="ARBA" id="ARBA00023239"/>
    </source>
</evidence>
<comment type="pathway">
    <text evidence="2">Lipid metabolism; butanoate metabolism.</text>
</comment>
<dbReference type="OrthoDB" id="9771883at2"/>
<gene>
    <name evidence="15" type="ORF">AS189_13775</name>
</gene>
<keyword evidence="8" id="KW-0520">NAD</keyword>
<feature type="domain" description="3-hydroxyacyl-CoA dehydrogenase C-terminal" evidence="13">
    <location>
        <begin position="534"/>
        <end position="606"/>
    </location>
</feature>
<organism evidence="15 16">
    <name type="scientific">Arthrobacter alpinus</name>
    <dbReference type="NCBI Taxonomy" id="656366"/>
    <lineage>
        <taxon>Bacteria</taxon>
        <taxon>Bacillati</taxon>
        <taxon>Actinomycetota</taxon>
        <taxon>Actinomycetes</taxon>
        <taxon>Micrococcales</taxon>
        <taxon>Micrococcaceae</taxon>
        <taxon>Arthrobacter</taxon>
    </lineage>
</organism>
<dbReference type="InterPro" id="IPR008927">
    <property type="entry name" value="6-PGluconate_DH-like_C_sf"/>
</dbReference>
<dbReference type="SUPFAM" id="SSF52096">
    <property type="entry name" value="ClpP/crotonase"/>
    <property type="match status" value="1"/>
</dbReference>
<keyword evidence="6" id="KW-0442">Lipid degradation</keyword>
<dbReference type="CDD" id="cd06558">
    <property type="entry name" value="crotonase-like"/>
    <property type="match status" value="1"/>
</dbReference>
<dbReference type="Gene3D" id="3.40.50.720">
    <property type="entry name" value="NAD(P)-binding Rossmann-like Domain"/>
    <property type="match status" value="1"/>
</dbReference>
<keyword evidence="11" id="KW-0511">Multifunctional enzyme</keyword>
<dbReference type="InterPro" id="IPR036291">
    <property type="entry name" value="NAD(P)-bd_dom_sf"/>
</dbReference>
<evidence type="ECO:0000259" key="13">
    <source>
        <dbReference type="Pfam" id="PF00725"/>
    </source>
</evidence>
<keyword evidence="10" id="KW-0456">Lyase</keyword>
<sequence length="714" mass="75109">MSAQDFTKLAAMFPDEVVTHSYVQDIALPGVDGAPSAGTFALITLDNGLDHRRPTTLGPNTLVELGITLETQRERAARGEILGVGVTGKPFFLVAGADLSAVKSLNDPEAALWMAQLGHDVYSTLNDLGVPSFVFINGLALGGGLEIALNASYRTVSTGAGALALPEAFLGLVPGWGGVYLLPRLIGPANAVQVMIENALSNNRTLSGPAAFKLGIADALFEPADFVEQSLNWAARVLAGAESVSRPNAVSEPLSEENSAAWDAAVVRAKTFVEAKTSNAAPAPAKVIELLEKGKHFTKAESFAAEDAALAELMGTPQFKDTVYAFLDLVQKRAKKPAGAPDPKLARPVTKVGVVGAGLMAGQFALLFARQLKVPVVMTDIDAARVEKGVSYVHGEVDKLLAKGRISQDAANRTKALVTGSVSKDVFADADFVIEAVFEELSVKKAVFAEVEAIVSPECILATNTSSLSVTAMAEDLLHPERLVGFHFFNPVAVMPLLEIVRAPKTDDAVLATAFATAKALRKTAVLVKDAAAFVVNRVLLRLMAEVSKAFDEGTDAHTADNALRPMGLPMTPFTLLAMVGIPVAQHVTESLHTAFGDRFHVSANQQALIDGGKKALWETAADGSVSIPADTLALLSFGNTPSTGEELLRKTQDALAEEIGLMLAEGVVAGPEDIDLCMILGAGWPMHLGGITPYLDRVGASHRVNGKPFHPAA</sequence>
<dbReference type="Gene3D" id="1.10.1040.10">
    <property type="entry name" value="N-(1-d-carboxylethyl)-l-norvaline Dehydrogenase, domain 2"/>
    <property type="match status" value="2"/>
</dbReference>
<dbReference type="InterPro" id="IPR029045">
    <property type="entry name" value="ClpP/crotonase-like_dom_sf"/>
</dbReference>
<name>A0A0S2M0R3_9MICC</name>
<dbReference type="Gene3D" id="3.90.226.10">
    <property type="entry name" value="2-enoyl-CoA Hydratase, Chain A, domain 1"/>
    <property type="match status" value="1"/>
</dbReference>
<evidence type="ECO:0000256" key="9">
    <source>
        <dbReference type="ARBA" id="ARBA00023098"/>
    </source>
</evidence>
<keyword evidence="5" id="KW-0276">Fatty acid metabolism</keyword>
<evidence type="ECO:0000256" key="3">
    <source>
        <dbReference type="ARBA" id="ARBA00007005"/>
    </source>
</evidence>
<evidence type="ECO:0000256" key="5">
    <source>
        <dbReference type="ARBA" id="ARBA00022832"/>
    </source>
</evidence>
<comment type="similarity">
    <text evidence="4">Belongs to the 3-hydroxyacyl-CoA dehydrogenase family.</text>
</comment>
<dbReference type="InterPro" id="IPR050136">
    <property type="entry name" value="FA_oxidation_alpha_subunit"/>
</dbReference>
<feature type="domain" description="3-hydroxyacyl-CoA dehydrogenase NAD binding" evidence="14">
    <location>
        <begin position="351"/>
        <end position="530"/>
    </location>
</feature>
<evidence type="ECO:0000256" key="1">
    <source>
        <dbReference type="ARBA" id="ARBA00005005"/>
    </source>
</evidence>
<dbReference type="InterPro" id="IPR001753">
    <property type="entry name" value="Enoyl-CoA_hydra/iso"/>
</dbReference>
<evidence type="ECO:0000256" key="11">
    <source>
        <dbReference type="ARBA" id="ARBA00023268"/>
    </source>
</evidence>
<evidence type="ECO:0000259" key="14">
    <source>
        <dbReference type="Pfam" id="PF02737"/>
    </source>
</evidence>